<dbReference type="Proteomes" id="UP000637383">
    <property type="component" value="Unassembled WGS sequence"/>
</dbReference>
<sequence>MQDKTALLDYTLLITNLLLFLYFLKGKNLKVHEQTQNKLNFTIEPKLLRFLGLFIGQLGIIYLFAIFAIVPVTQLNCDRVTQKLEASSIEQKSTKIICQLREFDFVGHEKSQKQVSGLLGTSLEKQNKTDKEGKIIYEYQVQLLTNTESIPFRRIPYSDYFSEEAEFIILKIKNFLAQPLEKKLLVKQDDTIMLYGAIGMTLFWFLLGLLIIAPSSFINYYFDKESNSFTLSCYRWFGILGKAISLYSLNEIVNVKVESFNYDEGGTGHRVSLILESGETVPLNGCYSFGFQEEQEIVKMIKSFLAAN</sequence>
<keyword evidence="1" id="KW-0472">Membrane</keyword>
<feature type="transmembrane region" description="Helical" evidence="1">
    <location>
        <begin position="47"/>
        <end position="70"/>
    </location>
</feature>
<keyword evidence="3" id="KW-1185">Reference proteome</keyword>
<feature type="transmembrane region" description="Helical" evidence="1">
    <location>
        <begin position="7"/>
        <end position="24"/>
    </location>
</feature>
<protein>
    <recommendedName>
        <fullName evidence="4">DUF3592 domain-containing protein</fullName>
    </recommendedName>
</protein>
<evidence type="ECO:0008006" key="4">
    <source>
        <dbReference type="Google" id="ProtNLM"/>
    </source>
</evidence>
<dbReference type="RefSeq" id="WP_190956530.1">
    <property type="nucleotide sequence ID" value="NZ_JACJTU010000017.1"/>
</dbReference>
<accession>A0ABR8KCL3</accession>
<gene>
    <name evidence="2" type="ORF">H6H03_18520</name>
</gene>
<proteinExistence type="predicted"/>
<keyword evidence="1" id="KW-1133">Transmembrane helix</keyword>
<feature type="transmembrane region" description="Helical" evidence="1">
    <location>
        <begin position="192"/>
        <end position="222"/>
    </location>
</feature>
<evidence type="ECO:0000313" key="3">
    <source>
        <dbReference type="Proteomes" id="UP000637383"/>
    </source>
</evidence>
<keyword evidence="1" id="KW-0812">Transmembrane</keyword>
<comment type="caution">
    <text evidence="2">The sequence shown here is derived from an EMBL/GenBank/DDBJ whole genome shotgun (WGS) entry which is preliminary data.</text>
</comment>
<evidence type="ECO:0000313" key="2">
    <source>
        <dbReference type="EMBL" id="MBD2735862.1"/>
    </source>
</evidence>
<dbReference type="EMBL" id="JACJTU010000017">
    <property type="protein sequence ID" value="MBD2735862.1"/>
    <property type="molecule type" value="Genomic_DNA"/>
</dbReference>
<name>A0ABR8KCL3_9NOSO</name>
<evidence type="ECO:0000256" key="1">
    <source>
        <dbReference type="SAM" id="Phobius"/>
    </source>
</evidence>
<organism evidence="2 3">
    <name type="scientific">Nostoc paludosum FACHB-159</name>
    <dbReference type="NCBI Taxonomy" id="2692908"/>
    <lineage>
        <taxon>Bacteria</taxon>
        <taxon>Bacillati</taxon>
        <taxon>Cyanobacteriota</taxon>
        <taxon>Cyanophyceae</taxon>
        <taxon>Nostocales</taxon>
        <taxon>Nostocaceae</taxon>
        <taxon>Nostoc</taxon>
    </lineage>
</organism>
<reference evidence="2 3" key="1">
    <citation type="journal article" date="2020" name="ISME J.">
        <title>Comparative genomics reveals insights into cyanobacterial evolution and habitat adaptation.</title>
        <authorList>
            <person name="Chen M.Y."/>
            <person name="Teng W.K."/>
            <person name="Zhao L."/>
            <person name="Hu C.X."/>
            <person name="Zhou Y.K."/>
            <person name="Han B.P."/>
            <person name="Song L.R."/>
            <person name="Shu W.S."/>
        </authorList>
    </citation>
    <scope>NUCLEOTIDE SEQUENCE [LARGE SCALE GENOMIC DNA]</scope>
    <source>
        <strain evidence="2 3">FACHB-159</strain>
    </source>
</reference>